<accession>A0ACD5TBJ1</accession>
<keyword evidence="2" id="KW-1185">Reference proteome</keyword>
<name>A0ACD5TBJ1_AVESA</name>
<reference evidence="1" key="1">
    <citation type="submission" date="2021-05" db="EMBL/GenBank/DDBJ databases">
        <authorList>
            <person name="Scholz U."/>
            <person name="Mascher M."/>
            <person name="Fiebig A."/>
        </authorList>
    </citation>
    <scope>NUCLEOTIDE SEQUENCE [LARGE SCALE GENOMIC DNA]</scope>
</reference>
<reference evidence="1" key="2">
    <citation type="submission" date="2025-09" db="UniProtKB">
        <authorList>
            <consortium name="EnsemblPlants"/>
        </authorList>
    </citation>
    <scope>IDENTIFICATION</scope>
</reference>
<sequence length="371" mass="38907">MEHTRNGDLKVGYEQELSGRRGNGGTLAAYLDLTGESINGGVARVPLPPKSSAPSRRRTYADGELDVFSAERYFKGAMDDDHKDKQGPAAPVETAARPAVLVSKPAWTSRASAAPSAGSGGSANSQTVLLRDARRRRPGYRGNKCCGLQVSELLRPCSGKRAVRVDDGGAAKEADEPSKTAASRIEWYRDLRMEKANLELAAGEVNRGGVVASGLQTNLSHGAAKVAAVGREEKTAEYVSASFRSGSFTLQAPVKVSGGCRDEGDGSGSESSSDLFEIKSLMIDDCPYEPSEASIQWSVVTASAAGMSAPSERGGGRGGARGRGPVTTRPQNRERPVGLLTGCVSRRAVNVSAISAGRGFPDSPVRRRIGG</sequence>
<evidence type="ECO:0000313" key="2">
    <source>
        <dbReference type="Proteomes" id="UP001732700"/>
    </source>
</evidence>
<proteinExistence type="predicted"/>
<dbReference type="Proteomes" id="UP001732700">
    <property type="component" value="Chromosome 1A"/>
</dbReference>
<organism evidence="1 2">
    <name type="scientific">Avena sativa</name>
    <name type="common">Oat</name>
    <dbReference type="NCBI Taxonomy" id="4498"/>
    <lineage>
        <taxon>Eukaryota</taxon>
        <taxon>Viridiplantae</taxon>
        <taxon>Streptophyta</taxon>
        <taxon>Embryophyta</taxon>
        <taxon>Tracheophyta</taxon>
        <taxon>Spermatophyta</taxon>
        <taxon>Magnoliopsida</taxon>
        <taxon>Liliopsida</taxon>
        <taxon>Poales</taxon>
        <taxon>Poaceae</taxon>
        <taxon>BOP clade</taxon>
        <taxon>Pooideae</taxon>
        <taxon>Poodae</taxon>
        <taxon>Poeae</taxon>
        <taxon>Poeae Chloroplast Group 1 (Aveneae type)</taxon>
        <taxon>Aveninae</taxon>
        <taxon>Avena</taxon>
    </lineage>
</organism>
<protein>
    <submittedName>
        <fullName evidence="1">Uncharacterized protein</fullName>
    </submittedName>
</protein>
<evidence type="ECO:0000313" key="1">
    <source>
        <dbReference type="EnsemblPlants" id="AVESA.00010b.r2.1AG0024930.1.CDS.1"/>
    </source>
</evidence>
<dbReference type="EnsemblPlants" id="AVESA.00010b.r2.1AG0024930.1">
    <property type="protein sequence ID" value="AVESA.00010b.r2.1AG0024930.1.CDS.1"/>
    <property type="gene ID" value="AVESA.00010b.r2.1AG0024930"/>
</dbReference>